<feature type="compositionally biased region" description="Polar residues" evidence="1">
    <location>
        <begin position="59"/>
        <end position="69"/>
    </location>
</feature>
<evidence type="ECO:0000313" key="2">
    <source>
        <dbReference type="EMBL" id="CAI9168016.1"/>
    </source>
</evidence>
<gene>
    <name evidence="2" type="ORF">MRATA1EN1_LOCUS16978</name>
</gene>
<keyword evidence="3" id="KW-1185">Reference proteome</keyword>
<evidence type="ECO:0000256" key="1">
    <source>
        <dbReference type="SAM" id="MobiDB-lite"/>
    </source>
</evidence>
<protein>
    <submittedName>
        <fullName evidence="2">Uncharacterized protein</fullName>
    </submittedName>
</protein>
<evidence type="ECO:0000313" key="3">
    <source>
        <dbReference type="Proteomes" id="UP001176941"/>
    </source>
</evidence>
<dbReference type="EMBL" id="OX459963">
    <property type="protein sequence ID" value="CAI9168016.1"/>
    <property type="molecule type" value="Genomic_DNA"/>
</dbReference>
<sequence length="156" mass="16241">MVRPAPPCAVAAQRACPVGGGAARHTPEEPGDPVVRTAAAALPPAALPLPSPVSASASQGQRSHVSSWASGPPQDVLSAPLQRTENLRPAQVFGKRGVDGQGTEMSFPFPKGLKTPTQESILDLLSVGSHLGSPKWVALPLGLCSRRKCIFIHHHT</sequence>
<organism evidence="2 3">
    <name type="scientific">Rangifer tarandus platyrhynchus</name>
    <name type="common">Svalbard reindeer</name>
    <dbReference type="NCBI Taxonomy" id="3082113"/>
    <lineage>
        <taxon>Eukaryota</taxon>
        <taxon>Metazoa</taxon>
        <taxon>Chordata</taxon>
        <taxon>Craniata</taxon>
        <taxon>Vertebrata</taxon>
        <taxon>Euteleostomi</taxon>
        <taxon>Mammalia</taxon>
        <taxon>Eutheria</taxon>
        <taxon>Laurasiatheria</taxon>
        <taxon>Artiodactyla</taxon>
        <taxon>Ruminantia</taxon>
        <taxon>Pecora</taxon>
        <taxon>Cervidae</taxon>
        <taxon>Odocoileinae</taxon>
        <taxon>Rangifer</taxon>
    </lineage>
</organism>
<reference evidence="2" key="1">
    <citation type="submission" date="2023-04" db="EMBL/GenBank/DDBJ databases">
        <authorList>
            <consortium name="ELIXIR-Norway"/>
        </authorList>
    </citation>
    <scope>NUCLEOTIDE SEQUENCE [LARGE SCALE GENOMIC DNA]</scope>
</reference>
<proteinExistence type="predicted"/>
<feature type="region of interest" description="Disordered" evidence="1">
    <location>
        <begin position="18"/>
        <end position="101"/>
    </location>
</feature>
<dbReference type="Proteomes" id="UP001176941">
    <property type="component" value="Chromosome 27"/>
</dbReference>
<name>A0ABN8Z762_RANTA</name>
<accession>A0ABN8Z762</accession>